<evidence type="ECO:0000256" key="3">
    <source>
        <dbReference type="ARBA" id="ARBA00023163"/>
    </source>
</evidence>
<dbReference type="SUPFAM" id="SSF48008">
    <property type="entry name" value="GntR ligand-binding domain-like"/>
    <property type="match status" value="1"/>
</dbReference>
<protein>
    <submittedName>
        <fullName evidence="5">GntR family transcriptional regulator</fullName>
    </submittedName>
</protein>
<dbReference type="RefSeq" id="WP_310549406.1">
    <property type="nucleotide sequence ID" value="NZ_JAVKGR010000028.1"/>
</dbReference>
<evidence type="ECO:0000259" key="4">
    <source>
        <dbReference type="PROSITE" id="PS50949"/>
    </source>
</evidence>
<evidence type="ECO:0000313" key="5">
    <source>
        <dbReference type="EMBL" id="MDR8020424.1"/>
    </source>
</evidence>
<dbReference type="PANTHER" id="PTHR43537">
    <property type="entry name" value="TRANSCRIPTIONAL REGULATOR, GNTR FAMILY"/>
    <property type="match status" value="1"/>
</dbReference>
<dbReference type="Gene3D" id="1.20.120.530">
    <property type="entry name" value="GntR ligand-binding domain-like"/>
    <property type="match status" value="1"/>
</dbReference>
<dbReference type="Pfam" id="PF07729">
    <property type="entry name" value="FCD"/>
    <property type="match status" value="1"/>
</dbReference>
<dbReference type="SMART" id="SM00345">
    <property type="entry name" value="HTH_GNTR"/>
    <property type="match status" value="1"/>
</dbReference>
<dbReference type="InterPro" id="IPR011711">
    <property type="entry name" value="GntR_C"/>
</dbReference>
<proteinExistence type="predicted"/>
<keyword evidence="2" id="KW-0238">DNA-binding</keyword>
<evidence type="ECO:0000313" key="6">
    <source>
        <dbReference type="Proteomes" id="UP001251870"/>
    </source>
</evidence>
<gene>
    <name evidence="5" type="ORF">RIL96_12725</name>
</gene>
<accession>A0ABU2DVC1</accession>
<evidence type="ECO:0000256" key="2">
    <source>
        <dbReference type="ARBA" id="ARBA00023125"/>
    </source>
</evidence>
<dbReference type="SUPFAM" id="SSF46785">
    <property type="entry name" value="Winged helix' DNA-binding domain"/>
    <property type="match status" value="1"/>
</dbReference>
<dbReference type="InterPro" id="IPR036390">
    <property type="entry name" value="WH_DNA-bd_sf"/>
</dbReference>
<name>A0ABU2DVC1_9MICC</name>
<dbReference type="InterPro" id="IPR036388">
    <property type="entry name" value="WH-like_DNA-bd_sf"/>
</dbReference>
<dbReference type="InterPro" id="IPR008920">
    <property type="entry name" value="TF_FadR/GntR_C"/>
</dbReference>
<keyword evidence="3" id="KW-0804">Transcription</keyword>
<dbReference type="SMART" id="SM00895">
    <property type="entry name" value="FCD"/>
    <property type="match status" value="1"/>
</dbReference>
<dbReference type="Pfam" id="PF00392">
    <property type="entry name" value="GntR"/>
    <property type="match status" value="1"/>
</dbReference>
<evidence type="ECO:0000256" key="1">
    <source>
        <dbReference type="ARBA" id="ARBA00023015"/>
    </source>
</evidence>
<dbReference type="PROSITE" id="PS50949">
    <property type="entry name" value="HTH_GNTR"/>
    <property type="match status" value="1"/>
</dbReference>
<reference evidence="5 6" key="1">
    <citation type="submission" date="2023-09" db="EMBL/GenBank/DDBJ databases">
        <title>Description of three actinobacteria isolated from air of manufacturing shop in a pharmaceutical factory.</title>
        <authorList>
            <person name="Zhang D.-F."/>
        </authorList>
    </citation>
    <scope>NUCLEOTIDE SEQUENCE [LARGE SCALE GENOMIC DNA]</scope>
    <source>
        <strain evidence="5 6">LY-0111</strain>
    </source>
</reference>
<dbReference type="InterPro" id="IPR000524">
    <property type="entry name" value="Tscrpt_reg_HTH_GntR"/>
</dbReference>
<keyword evidence="1" id="KW-0805">Transcription regulation</keyword>
<organism evidence="5 6">
    <name type="scientific">Nesterenkonia aerolata</name>
    <dbReference type="NCBI Taxonomy" id="3074079"/>
    <lineage>
        <taxon>Bacteria</taxon>
        <taxon>Bacillati</taxon>
        <taxon>Actinomycetota</taxon>
        <taxon>Actinomycetes</taxon>
        <taxon>Micrococcales</taxon>
        <taxon>Micrococcaceae</taxon>
        <taxon>Nesterenkonia</taxon>
    </lineage>
</organism>
<sequence>MNMASVEGRRSLRGQVQERLREAMVAGELEPGEIYSAPKLAQQFGVSPTPVREAMMELAGEGFVEPLRHRGYRVVELSESTLAEVTEVRALLEVPAVGRVAELVGAQAERYAGTVDELRGVAETLIRTAAAGELQQFIAADMRFHLGLLGILDNEVLLEEVRRLRRRTRLYGLRAMAEAGTLAATAREHHELLDQIEAGDRAAAEALMRRHLGHVRGVWAGRPED</sequence>
<keyword evidence="6" id="KW-1185">Reference proteome</keyword>
<dbReference type="CDD" id="cd07377">
    <property type="entry name" value="WHTH_GntR"/>
    <property type="match status" value="1"/>
</dbReference>
<feature type="domain" description="HTH gntR-type" evidence="4">
    <location>
        <begin position="10"/>
        <end position="77"/>
    </location>
</feature>
<dbReference type="PANTHER" id="PTHR43537:SF45">
    <property type="entry name" value="GNTR FAMILY REGULATORY PROTEIN"/>
    <property type="match status" value="1"/>
</dbReference>
<dbReference type="Gene3D" id="1.10.10.10">
    <property type="entry name" value="Winged helix-like DNA-binding domain superfamily/Winged helix DNA-binding domain"/>
    <property type="match status" value="1"/>
</dbReference>
<dbReference type="EMBL" id="JAVKGR010000028">
    <property type="protein sequence ID" value="MDR8020424.1"/>
    <property type="molecule type" value="Genomic_DNA"/>
</dbReference>
<comment type="caution">
    <text evidence="5">The sequence shown here is derived from an EMBL/GenBank/DDBJ whole genome shotgun (WGS) entry which is preliminary data.</text>
</comment>
<dbReference type="Proteomes" id="UP001251870">
    <property type="component" value="Unassembled WGS sequence"/>
</dbReference>